<dbReference type="PANTHER" id="PTHR43190:SF3">
    <property type="entry name" value="N-ACETYL-D-GLUCOSAMINE KINASE"/>
    <property type="match status" value="1"/>
</dbReference>
<keyword evidence="7" id="KW-1185">Reference proteome</keyword>
<dbReference type="InterPro" id="IPR043129">
    <property type="entry name" value="ATPase_NBD"/>
</dbReference>
<dbReference type="GO" id="GO:0045127">
    <property type="term" value="F:N-acetylglucosamine kinase activity"/>
    <property type="evidence" value="ECO:0007669"/>
    <property type="project" value="UniProtKB-EC"/>
</dbReference>
<comment type="similarity">
    <text evidence="1">Belongs to the eukaryotic-type N-acetylglucosamine kinase family.</text>
</comment>
<dbReference type="OMA" id="CGNCATL"/>
<evidence type="ECO:0000256" key="1">
    <source>
        <dbReference type="ARBA" id="ARBA00006198"/>
    </source>
</evidence>
<dbReference type="AlphaFoldDB" id="A0A0D2MXZ4"/>
<dbReference type="InterPro" id="IPR052519">
    <property type="entry name" value="Euk-type_GlcNAc_Kinase"/>
</dbReference>
<dbReference type="EMBL" id="KN817520">
    <property type="protein sequence ID" value="KJA28968.1"/>
    <property type="molecule type" value="Genomic_DNA"/>
</dbReference>
<evidence type="ECO:0000256" key="2">
    <source>
        <dbReference type="ARBA" id="ARBA00012122"/>
    </source>
</evidence>
<accession>A0A0D2MXZ4</accession>
<evidence type="ECO:0000256" key="4">
    <source>
        <dbReference type="ARBA" id="ARBA00031123"/>
    </source>
</evidence>
<evidence type="ECO:0000313" key="6">
    <source>
        <dbReference type="EMBL" id="KJA28968.1"/>
    </source>
</evidence>
<sequence length="353" mass="34783">MSLFLAVDCGGSKTAVAIADASGTIVARATGGPSNITYLTPAEFIANVSAAIAAALADARPGAAPTLLAAPPPFAAAWFGISGADSPAAIARVAPALSTLLGLPLGPRLALANDTSLLASPLRTHPTATHAVAAVAGTGSITVAFARGADGAPAECSRAGGWGWLLGDEGSGFAVGRAALLAVLRESDAAGPGPREAPAPGSLVAGVLGYFNVGSALEVLPALYAPDPAPGVHAEGSAGRAREKRISVLAPLVFAAAFDARDPLALRVVEETAGKLAEQLVSLLLCGDGRTPIDASQTVLCFGGSLAGVDAYRALIVADLARRGHVFLDVVFVGDPAATGASGLASAFGGTEQ</sequence>
<dbReference type="PANTHER" id="PTHR43190">
    <property type="entry name" value="N-ACETYL-D-GLUCOSAMINE KINASE"/>
    <property type="match status" value="1"/>
</dbReference>
<gene>
    <name evidence="6" type="ORF">HYPSUDRAFT_61810</name>
</gene>
<dbReference type="Pfam" id="PF01869">
    <property type="entry name" value="BcrAD_BadFG"/>
    <property type="match status" value="1"/>
</dbReference>
<evidence type="ECO:0000259" key="5">
    <source>
        <dbReference type="Pfam" id="PF01869"/>
    </source>
</evidence>
<organism evidence="6 7">
    <name type="scientific">Hypholoma sublateritium (strain FD-334 SS-4)</name>
    <dbReference type="NCBI Taxonomy" id="945553"/>
    <lineage>
        <taxon>Eukaryota</taxon>
        <taxon>Fungi</taxon>
        <taxon>Dikarya</taxon>
        <taxon>Basidiomycota</taxon>
        <taxon>Agaricomycotina</taxon>
        <taxon>Agaricomycetes</taxon>
        <taxon>Agaricomycetidae</taxon>
        <taxon>Agaricales</taxon>
        <taxon>Agaricineae</taxon>
        <taxon>Strophariaceae</taxon>
        <taxon>Hypholoma</taxon>
    </lineage>
</organism>
<dbReference type="Proteomes" id="UP000054270">
    <property type="component" value="Unassembled WGS sequence"/>
</dbReference>
<dbReference type="SUPFAM" id="SSF53067">
    <property type="entry name" value="Actin-like ATPase domain"/>
    <property type="match status" value="2"/>
</dbReference>
<reference evidence="7" key="1">
    <citation type="submission" date="2014-04" db="EMBL/GenBank/DDBJ databases">
        <title>Evolutionary Origins and Diversification of the Mycorrhizal Mutualists.</title>
        <authorList>
            <consortium name="DOE Joint Genome Institute"/>
            <consortium name="Mycorrhizal Genomics Consortium"/>
            <person name="Kohler A."/>
            <person name="Kuo A."/>
            <person name="Nagy L.G."/>
            <person name="Floudas D."/>
            <person name="Copeland A."/>
            <person name="Barry K.W."/>
            <person name="Cichocki N."/>
            <person name="Veneault-Fourrey C."/>
            <person name="LaButti K."/>
            <person name="Lindquist E.A."/>
            <person name="Lipzen A."/>
            <person name="Lundell T."/>
            <person name="Morin E."/>
            <person name="Murat C."/>
            <person name="Riley R."/>
            <person name="Ohm R."/>
            <person name="Sun H."/>
            <person name="Tunlid A."/>
            <person name="Henrissat B."/>
            <person name="Grigoriev I.V."/>
            <person name="Hibbett D.S."/>
            <person name="Martin F."/>
        </authorList>
    </citation>
    <scope>NUCLEOTIDE SEQUENCE [LARGE SCALE GENOMIC DNA]</scope>
    <source>
        <strain evidence="7">FD-334 SS-4</strain>
    </source>
</reference>
<protein>
    <recommendedName>
        <fullName evidence="3">N-acetyl-D-glucosamine kinase</fullName>
        <ecNumber evidence="2">2.7.1.59</ecNumber>
    </recommendedName>
    <alternativeName>
        <fullName evidence="4">GlcNAc kinase</fullName>
    </alternativeName>
</protein>
<dbReference type="OrthoDB" id="311172at2759"/>
<dbReference type="STRING" id="945553.A0A0D2MXZ4"/>
<dbReference type="InterPro" id="IPR002731">
    <property type="entry name" value="ATPase_BadF"/>
</dbReference>
<dbReference type="Gene3D" id="3.30.420.40">
    <property type="match status" value="2"/>
</dbReference>
<evidence type="ECO:0000256" key="3">
    <source>
        <dbReference type="ARBA" id="ARBA00014974"/>
    </source>
</evidence>
<evidence type="ECO:0000313" key="7">
    <source>
        <dbReference type="Proteomes" id="UP000054270"/>
    </source>
</evidence>
<proteinExistence type="inferred from homology"/>
<name>A0A0D2MXZ4_HYPSF</name>
<dbReference type="EC" id="2.7.1.59" evidence="2"/>
<feature type="domain" description="ATPase BadF/BadG/BcrA/BcrD type" evidence="5">
    <location>
        <begin position="7"/>
        <end position="315"/>
    </location>
</feature>